<organism evidence="1">
    <name type="scientific">Anguilla anguilla</name>
    <name type="common">European freshwater eel</name>
    <name type="synonym">Muraena anguilla</name>
    <dbReference type="NCBI Taxonomy" id="7936"/>
    <lineage>
        <taxon>Eukaryota</taxon>
        <taxon>Metazoa</taxon>
        <taxon>Chordata</taxon>
        <taxon>Craniata</taxon>
        <taxon>Vertebrata</taxon>
        <taxon>Euteleostomi</taxon>
        <taxon>Actinopterygii</taxon>
        <taxon>Neopterygii</taxon>
        <taxon>Teleostei</taxon>
        <taxon>Anguilliformes</taxon>
        <taxon>Anguillidae</taxon>
        <taxon>Anguilla</taxon>
    </lineage>
</organism>
<sequence length="18" mass="2328">MTWINIRPYFSRHFVQEC</sequence>
<accession>A0A0E9TZH1</accession>
<reference evidence="1" key="2">
    <citation type="journal article" date="2015" name="Fish Shellfish Immunol.">
        <title>Early steps in the European eel (Anguilla anguilla)-Vibrio vulnificus interaction in the gills: Role of the RtxA13 toxin.</title>
        <authorList>
            <person name="Callol A."/>
            <person name="Pajuelo D."/>
            <person name="Ebbesson L."/>
            <person name="Teles M."/>
            <person name="MacKenzie S."/>
            <person name="Amaro C."/>
        </authorList>
    </citation>
    <scope>NUCLEOTIDE SEQUENCE</scope>
</reference>
<reference evidence="1" key="1">
    <citation type="submission" date="2014-11" db="EMBL/GenBank/DDBJ databases">
        <authorList>
            <person name="Amaro Gonzalez C."/>
        </authorList>
    </citation>
    <scope>NUCLEOTIDE SEQUENCE</scope>
</reference>
<evidence type="ECO:0000313" key="1">
    <source>
        <dbReference type="EMBL" id="JAH58138.1"/>
    </source>
</evidence>
<name>A0A0E9TZH1_ANGAN</name>
<dbReference type="EMBL" id="GBXM01050439">
    <property type="protein sequence ID" value="JAH58138.1"/>
    <property type="molecule type" value="Transcribed_RNA"/>
</dbReference>
<protein>
    <submittedName>
        <fullName evidence="1">Uncharacterized protein</fullName>
    </submittedName>
</protein>
<proteinExistence type="predicted"/>
<dbReference type="AlphaFoldDB" id="A0A0E9TZH1"/>